<proteinExistence type="predicted"/>
<comment type="caution">
    <text evidence="1">The sequence shown here is derived from an EMBL/GenBank/DDBJ whole genome shotgun (WGS) entry which is preliminary data.</text>
</comment>
<dbReference type="SMART" id="SM00367">
    <property type="entry name" value="LRR_CC"/>
    <property type="match status" value="3"/>
</dbReference>
<dbReference type="SUPFAM" id="SSF52047">
    <property type="entry name" value="RNI-like"/>
    <property type="match status" value="1"/>
</dbReference>
<dbReference type="InterPro" id="IPR032675">
    <property type="entry name" value="LRR_dom_sf"/>
</dbReference>
<name>A0A433DDQ6_9FUNG</name>
<dbReference type="InterPro" id="IPR001810">
    <property type="entry name" value="F-box_dom"/>
</dbReference>
<dbReference type="Proteomes" id="UP000268093">
    <property type="component" value="Unassembled WGS sequence"/>
</dbReference>
<dbReference type="InterPro" id="IPR036047">
    <property type="entry name" value="F-box-like_dom_sf"/>
</dbReference>
<keyword evidence="2" id="KW-1185">Reference proteome</keyword>
<gene>
    <name evidence="1" type="ORF">BC936DRAFT_143580</name>
</gene>
<dbReference type="PANTHER" id="PTHR13318">
    <property type="entry name" value="PARTNER OF PAIRED, ISOFORM B-RELATED"/>
    <property type="match status" value="1"/>
</dbReference>
<dbReference type="SMART" id="SM00256">
    <property type="entry name" value="FBOX"/>
    <property type="match status" value="1"/>
</dbReference>
<dbReference type="Pfam" id="PF25372">
    <property type="entry name" value="DUF7885"/>
    <property type="match status" value="1"/>
</dbReference>
<dbReference type="GO" id="GO:0031146">
    <property type="term" value="P:SCF-dependent proteasomal ubiquitin-dependent protein catabolic process"/>
    <property type="evidence" value="ECO:0007669"/>
    <property type="project" value="TreeGrafter"/>
</dbReference>
<organism evidence="1 2">
    <name type="scientific">Jimgerdemannia flammicorona</name>
    <dbReference type="NCBI Taxonomy" id="994334"/>
    <lineage>
        <taxon>Eukaryota</taxon>
        <taxon>Fungi</taxon>
        <taxon>Fungi incertae sedis</taxon>
        <taxon>Mucoromycota</taxon>
        <taxon>Mucoromycotina</taxon>
        <taxon>Endogonomycetes</taxon>
        <taxon>Endogonales</taxon>
        <taxon>Endogonaceae</taxon>
        <taxon>Jimgerdemannia</taxon>
    </lineage>
</organism>
<evidence type="ECO:0000313" key="1">
    <source>
        <dbReference type="EMBL" id="RUP48948.1"/>
    </source>
</evidence>
<dbReference type="InterPro" id="IPR006553">
    <property type="entry name" value="Leu-rich_rpt_Cys-con_subtyp"/>
</dbReference>
<dbReference type="Gene3D" id="3.80.10.10">
    <property type="entry name" value="Ribonuclease Inhibitor"/>
    <property type="match status" value="3"/>
</dbReference>
<dbReference type="SUPFAM" id="SSF81383">
    <property type="entry name" value="F-box domain"/>
    <property type="match status" value="1"/>
</dbReference>
<dbReference type="AlphaFoldDB" id="A0A433DDQ6"/>
<protein>
    <submittedName>
        <fullName evidence="1">Uncharacterized protein</fullName>
    </submittedName>
</protein>
<accession>A0A433DDQ6</accession>
<dbReference type="CDD" id="cd09917">
    <property type="entry name" value="F-box_SF"/>
    <property type="match status" value="1"/>
</dbReference>
<evidence type="ECO:0000313" key="2">
    <source>
        <dbReference type="Proteomes" id="UP000268093"/>
    </source>
</evidence>
<dbReference type="Pfam" id="PF12937">
    <property type="entry name" value="F-box-like"/>
    <property type="match status" value="1"/>
</dbReference>
<dbReference type="EMBL" id="RBNI01002744">
    <property type="protein sequence ID" value="RUP48948.1"/>
    <property type="molecule type" value="Genomic_DNA"/>
</dbReference>
<dbReference type="OrthoDB" id="550575at2759"/>
<sequence length="516" mass="57488">MPRDLPPEILNIIFSYFHNKSDLFTLAQVSKSWADSVCSFYIYPSLRFATPAALQKCLNVFSQTATNRKLRAQQNWSRLVRRKLRPALGASRPGFEPTQNFYSCRNYGLFVREIDLTKLQGKGIVTDREIEQLTNNCPYLRSINLYNCHAVTDAAIEHLATKCSYLETVYLAGLTTLTGSFLTALRASCPKLHTLNINLCVAVFGPHIIESTELSHLATLKLDKVTLVDPDLIMIAQHCAHTLITLSLNHCRITDTTIDELACICPRLHHLSISDLGYVRRLNLARLPPLLRTLNISKNTLTDATLATIARDTHHTLQSIDLSNTSTPPAGIRAILDACPRIERLLITRTILTRDLCLSLLHLAPNLTTLSIRACMVPHPQALLDALSLAAGSRLKHLDLSLSPPPGEDLLRAVSAKGGKEKIETLMVANVDRMGVGGKEVLLELPALFPRLRVLGLARWKAVDDEVVVAAVEGLERLEELDLAECWEVSEECMQLPRVRGVIEWAGWARVKEEVW</sequence>
<reference evidence="1 2" key="1">
    <citation type="journal article" date="2018" name="New Phytol.">
        <title>Phylogenomics of Endogonaceae and evolution of mycorrhizas within Mucoromycota.</title>
        <authorList>
            <person name="Chang Y."/>
            <person name="Desiro A."/>
            <person name="Na H."/>
            <person name="Sandor L."/>
            <person name="Lipzen A."/>
            <person name="Clum A."/>
            <person name="Barry K."/>
            <person name="Grigoriev I.V."/>
            <person name="Martin F.M."/>
            <person name="Stajich J.E."/>
            <person name="Smith M.E."/>
            <person name="Bonito G."/>
            <person name="Spatafora J.W."/>
        </authorList>
    </citation>
    <scope>NUCLEOTIDE SEQUENCE [LARGE SCALE GENOMIC DNA]</scope>
    <source>
        <strain evidence="1 2">GMNB39</strain>
    </source>
</reference>
<dbReference type="GO" id="GO:0019005">
    <property type="term" value="C:SCF ubiquitin ligase complex"/>
    <property type="evidence" value="ECO:0007669"/>
    <property type="project" value="TreeGrafter"/>
</dbReference>
<dbReference type="InterPro" id="IPR057207">
    <property type="entry name" value="FBXL15_LRR"/>
</dbReference>